<evidence type="ECO:0000256" key="1">
    <source>
        <dbReference type="SAM" id="MobiDB-lite"/>
    </source>
</evidence>
<dbReference type="KEGG" id="msar:MSAR_26150"/>
<protein>
    <submittedName>
        <fullName evidence="2">Uncharacterized protein</fullName>
    </submittedName>
</protein>
<name>A0A7I7STI5_9MYCO</name>
<accession>A0A7I7STI5</accession>
<feature type="compositionally biased region" description="Low complexity" evidence="1">
    <location>
        <begin position="94"/>
        <end position="106"/>
    </location>
</feature>
<evidence type="ECO:0000313" key="2">
    <source>
        <dbReference type="EMBL" id="BBY59479.1"/>
    </source>
</evidence>
<reference evidence="2 3" key="1">
    <citation type="journal article" date="2019" name="Emerg. Microbes Infect.">
        <title>Comprehensive subspecies identification of 175 nontuberculous mycobacteria species based on 7547 genomic profiles.</title>
        <authorList>
            <person name="Matsumoto Y."/>
            <person name="Kinjo T."/>
            <person name="Motooka D."/>
            <person name="Nabeya D."/>
            <person name="Jung N."/>
            <person name="Uechi K."/>
            <person name="Horii T."/>
            <person name="Iida T."/>
            <person name="Fujita J."/>
            <person name="Nakamura S."/>
        </authorList>
    </citation>
    <scope>NUCLEOTIDE SEQUENCE [LARGE SCALE GENOMIC DNA]</scope>
    <source>
        <strain evidence="2 3">JCM 30395</strain>
    </source>
</reference>
<proteinExistence type="predicted"/>
<dbReference type="AlphaFoldDB" id="A0A7I7STI5"/>
<keyword evidence="3" id="KW-1185">Reference proteome</keyword>
<evidence type="ECO:0000313" key="3">
    <source>
        <dbReference type="Proteomes" id="UP000466445"/>
    </source>
</evidence>
<feature type="region of interest" description="Disordered" evidence="1">
    <location>
        <begin position="64"/>
        <end position="116"/>
    </location>
</feature>
<organism evidence="2 3">
    <name type="scientific">Mycolicibacterium sarraceniae</name>
    <dbReference type="NCBI Taxonomy" id="1534348"/>
    <lineage>
        <taxon>Bacteria</taxon>
        <taxon>Bacillati</taxon>
        <taxon>Actinomycetota</taxon>
        <taxon>Actinomycetes</taxon>
        <taxon>Mycobacteriales</taxon>
        <taxon>Mycobacteriaceae</taxon>
        <taxon>Mycolicibacterium</taxon>
    </lineage>
</organism>
<dbReference type="EMBL" id="AP022595">
    <property type="protein sequence ID" value="BBY59479.1"/>
    <property type="molecule type" value="Genomic_DNA"/>
</dbReference>
<gene>
    <name evidence="2" type="ORF">MSAR_26150</name>
</gene>
<sequence length="116" mass="11672">MLHIHVPLATGAAVGPIGAMMEFARTIAKAIGWQAPGSSAAARSAAKPAAAQTLVAANEVPQSVVNSETPTLSVPIRPTKAARQPATKVDKGTRASAGSGSGQQRGHTSFDGSRFG</sequence>
<dbReference type="RefSeq" id="WP_163697481.1">
    <property type="nucleotide sequence ID" value="NZ_AP022595.1"/>
</dbReference>
<dbReference type="Proteomes" id="UP000466445">
    <property type="component" value="Chromosome"/>
</dbReference>